<comment type="caution">
    <text evidence="14">The sequence shown here is derived from an EMBL/GenBank/DDBJ whole genome shotgun (WGS) entry which is preliminary data.</text>
</comment>
<evidence type="ECO:0000256" key="1">
    <source>
        <dbReference type="ARBA" id="ARBA00004651"/>
    </source>
</evidence>
<feature type="transmembrane region" description="Helical" evidence="10">
    <location>
        <begin position="466"/>
        <end position="485"/>
    </location>
</feature>
<evidence type="ECO:0000256" key="7">
    <source>
        <dbReference type="ARBA" id="ARBA00022989"/>
    </source>
</evidence>
<feature type="transmembrane region" description="Helical" evidence="10">
    <location>
        <begin position="167"/>
        <end position="190"/>
    </location>
</feature>
<evidence type="ECO:0000256" key="2">
    <source>
        <dbReference type="ARBA" id="ARBA00008440"/>
    </source>
</evidence>
<feature type="transmembrane region" description="Helical" evidence="10">
    <location>
        <begin position="491"/>
        <end position="509"/>
    </location>
</feature>
<keyword evidence="7 10" id="KW-1133">Transmembrane helix</keyword>
<feature type="signal peptide" evidence="11">
    <location>
        <begin position="1"/>
        <end position="23"/>
    </location>
</feature>
<evidence type="ECO:0000259" key="13">
    <source>
        <dbReference type="Pfam" id="PF22776"/>
    </source>
</evidence>
<evidence type="ECO:0000256" key="3">
    <source>
        <dbReference type="ARBA" id="ARBA00022448"/>
    </source>
</evidence>
<comment type="subcellular location">
    <subcellularLocation>
        <location evidence="1">Cell membrane</location>
        <topology evidence="1">Multi-pass membrane protein</topology>
    </subcellularLocation>
    <subcellularLocation>
        <location evidence="10">Membrane</location>
        <topology evidence="10">Multi-pass membrane protein</topology>
    </subcellularLocation>
</comment>
<accession>A0AAV3NY03</accession>
<evidence type="ECO:0000256" key="6">
    <source>
        <dbReference type="ARBA" id="ARBA00022958"/>
    </source>
</evidence>
<evidence type="ECO:0000256" key="5">
    <source>
        <dbReference type="ARBA" id="ARBA00022692"/>
    </source>
</evidence>
<keyword evidence="4 10" id="KW-0633">Potassium transport</keyword>
<feature type="transmembrane region" description="Helical" evidence="10">
    <location>
        <begin position="233"/>
        <end position="257"/>
    </location>
</feature>
<feature type="transmembrane region" description="Helical" evidence="10">
    <location>
        <begin position="78"/>
        <end position="99"/>
    </location>
</feature>
<feature type="chain" id="PRO_5044022353" description="Potassium transporter" evidence="11">
    <location>
        <begin position="24"/>
        <end position="773"/>
    </location>
</feature>
<keyword evidence="9 10" id="KW-0472">Membrane</keyword>
<dbReference type="NCBIfam" id="TIGR00794">
    <property type="entry name" value="kup"/>
    <property type="match status" value="1"/>
</dbReference>
<dbReference type="AlphaFoldDB" id="A0AAV3NY03"/>
<keyword evidence="8 10" id="KW-0406">Ion transport</keyword>
<feature type="domain" description="K+ potassium transporter C-terminal" evidence="13">
    <location>
        <begin position="543"/>
        <end position="771"/>
    </location>
</feature>
<feature type="transmembrane region" description="Helical" evidence="10">
    <location>
        <begin position="210"/>
        <end position="226"/>
    </location>
</feature>
<organism evidence="14 15">
    <name type="scientific">Lithospermum erythrorhizon</name>
    <name type="common">Purple gromwell</name>
    <name type="synonym">Lithospermum officinale var. erythrorhizon</name>
    <dbReference type="NCBI Taxonomy" id="34254"/>
    <lineage>
        <taxon>Eukaryota</taxon>
        <taxon>Viridiplantae</taxon>
        <taxon>Streptophyta</taxon>
        <taxon>Embryophyta</taxon>
        <taxon>Tracheophyta</taxon>
        <taxon>Spermatophyta</taxon>
        <taxon>Magnoliopsida</taxon>
        <taxon>eudicotyledons</taxon>
        <taxon>Gunneridae</taxon>
        <taxon>Pentapetalae</taxon>
        <taxon>asterids</taxon>
        <taxon>lamiids</taxon>
        <taxon>Boraginales</taxon>
        <taxon>Boraginaceae</taxon>
        <taxon>Boraginoideae</taxon>
        <taxon>Lithospermeae</taxon>
        <taxon>Lithospermum</taxon>
    </lineage>
</organism>
<gene>
    <name evidence="14" type="ORF">LIER_03487</name>
</gene>
<sequence>MHSATSLSTQTLLLLLLTTPTFHFLLPSDSKKVSYTSVLTLAYQSLGVVYGDLSTSPLYVYKTTFSGKLSLHEDDDEVYGVLSFIFWIFTIIALIKYAFIVLSADDNGEGGAFALYSLLTRHAKLGILPNEHETCNDLTSYSIDGSRNTSKRTILKSFSENCLKFRIGLLIFVLLGTCMTVGAGVFTPAISVLSAVSGVQVKLETLHENYVVIISCIILVGLFYIQHHGTSKVAFLFAPIVLAWLLSISSIGVYNIIKWNPHIYRALSPHYMYKFLKETGHEGWVSLGGVVLAITGVEAMFAALGHFSTLSIKIAFTAVVYPCLMLAYLGEAAYLSKHHEDIQRSFYKAIPEPVFWPVFVVATLAAVVGSQAAISATFSIISQCSALHCFPRVKIVHTSSKIYGQIYIPEVNWILMCLCLAVTIGLRDTNKIGHAYGLAVTIVMFVTTILMAMVMIIVWNKTLTATAAFLIFFGSVELLYMTAAFCKVLEGGWMSLLLSFVFMVIMFSWNYGTLKKHQFDVDNKVSVDRILSLGPSLGMVRVPGISLVYTNLTTGIPAIFGHFVTNLPAFHQVLIFVCVKSVQVPRISEKDRFSISRVGPKEFGMYRCILMYGYKDLPHENYEFENMLVAEVIKFVENEEETLEKTTTVQSAEGIENSNSEVFIDIANRYTCLNGEENTMRSIKDIQVMLSENSPPENSSLKDETMHILRARESGMAYILGHSFAKSKKSSSIVKKFAVDIVYNFLSKNCRGPDVVLNVPHTSLLEVGMVYFV</sequence>
<feature type="transmembrane region" description="Helical" evidence="10">
    <location>
        <begin position="314"/>
        <end position="334"/>
    </location>
</feature>
<evidence type="ECO:0000256" key="8">
    <source>
        <dbReference type="ARBA" id="ARBA00023065"/>
    </source>
</evidence>
<comment type="similarity">
    <text evidence="2 10">Belongs to the HAK/KUP transporter (TC 2.A.72.3) family.</text>
</comment>
<keyword evidence="15" id="KW-1185">Reference proteome</keyword>
<evidence type="ECO:0000256" key="11">
    <source>
        <dbReference type="SAM" id="SignalP"/>
    </source>
</evidence>
<evidence type="ECO:0000256" key="4">
    <source>
        <dbReference type="ARBA" id="ARBA00022538"/>
    </source>
</evidence>
<dbReference type="InterPro" id="IPR003855">
    <property type="entry name" value="K+_transporter"/>
</dbReference>
<evidence type="ECO:0000259" key="12">
    <source>
        <dbReference type="Pfam" id="PF02705"/>
    </source>
</evidence>
<dbReference type="GO" id="GO:0005886">
    <property type="term" value="C:plasma membrane"/>
    <property type="evidence" value="ECO:0007669"/>
    <property type="project" value="UniProtKB-SubCell"/>
</dbReference>
<keyword evidence="3" id="KW-0813">Transport</keyword>
<dbReference type="InterPro" id="IPR053952">
    <property type="entry name" value="K_trans_C"/>
</dbReference>
<feature type="transmembrane region" description="Helical" evidence="10">
    <location>
        <begin position="436"/>
        <end position="459"/>
    </location>
</feature>
<evidence type="ECO:0000313" key="15">
    <source>
        <dbReference type="Proteomes" id="UP001454036"/>
    </source>
</evidence>
<keyword evidence="11" id="KW-0732">Signal</keyword>
<comment type="function">
    <text evidence="10">Potassium transporter.</text>
</comment>
<feature type="transmembrane region" description="Helical" evidence="10">
    <location>
        <begin position="284"/>
        <end position="307"/>
    </location>
</feature>
<name>A0AAV3NY03_LITER</name>
<reference evidence="14 15" key="1">
    <citation type="submission" date="2024-01" db="EMBL/GenBank/DDBJ databases">
        <title>The complete chloroplast genome sequence of Lithospermum erythrorhizon: insights into the phylogenetic relationship among Boraginaceae species and the maternal lineages of purple gromwells.</title>
        <authorList>
            <person name="Okada T."/>
            <person name="Watanabe K."/>
        </authorList>
    </citation>
    <scope>NUCLEOTIDE SEQUENCE [LARGE SCALE GENOMIC DNA]</scope>
</reference>
<dbReference type="EMBL" id="BAABME010000420">
    <property type="protein sequence ID" value="GAA0142638.1"/>
    <property type="molecule type" value="Genomic_DNA"/>
</dbReference>
<keyword evidence="5 10" id="KW-0812">Transmembrane</keyword>
<evidence type="ECO:0000256" key="10">
    <source>
        <dbReference type="RuleBase" id="RU321113"/>
    </source>
</evidence>
<dbReference type="Pfam" id="PF02705">
    <property type="entry name" value="K_trans"/>
    <property type="match status" value="1"/>
</dbReference>
<proteinExistence type="inferred from homology"/>
<feature type="transmembrane region" description="Helical" evidence="10">
    <location>
        <begin position="402"/>
        <end position="424"/>
    </location>
</feature>
<feature type="domain" description="K+ potassium transporter integral membrane" evidence="12">
    <location>
        <begin position="41"/>
        <end position="531"/>
    </location>
</feature>
<dbReference type="GO" id="GO:0015079">
    <property type="term" value="F:potassium ion transmembrane transporter activity"/>
    <property type="evidence" value="ECO:0007669"/>
    <property type="project" value="UniProtKB-UniRule"/>
</dbReference>
<evidence type="ECO:0000256" key="9">
    <source>
        <dbReference type="ARBA" id="ARBA00023136"/>
    </source>
</evidence>
<keyword evidence="6 10" id="KW-0630">Potassium</keyword>
<feature type="transmembrane region" description="Helical" evidence="10">
    <location>
        <begin position="354"/>
        <end position="381"/>
    </location>
</feature>
<protein>
    <recommendedName>
        <fullName evidence="10">Potassium transporter</fullName>
    </recommendedName>
</protein>
<dbReference type="PANTHER" id="PTHR30540:SF14">
    <property type="entry name" value="POTASSIUM TRANSPORTER 1"/>
    <property type="match status" value="1"/>
</dbReference>
<comment type="caution">
    <text evidence="10">Lacks conserved residue(s) required for the propagation of feature annotation.</text>
</comment>
<evidence type="ECO:0000313" key="14">
    <source>
        <dbReference type="EMBL" id="GAA0142638.1"/>
    </source>
</evidence>
<dbReference type="InterPro" id="IPR053951">
    <property type="entry name" value="K_trans_N"/>
</dbReference>
<dbReference type="PANTHER" id="PTHR30540">
    <property type="entry name" value="OSMOTIC STRESS POTASSIUM TRANSPORTER"/>
    <property type="match status" value="1"/>
</dbReference>
<dbReference type="Pfam" id="PF22776">
    <property type="entry name" value="K_trans_C"/>
    <property type="match status" value="1"/>
</dbReference>
<dbReference type="Proteomes" id="UP001454036">
    <property type="component" value="Unassembled WGS sequence"/>
</dbReference>